<evidence type="ECO:0000256" key="1">
    <source>
        <dbReference type="SAM" id="Phobius"/>
    </source>
</evidence>
<feature type="transmembrane region" description="Helical" evidence="1">
    <location>
        <begin position="85"/>
        <end position="104"/>
    </location>
</feature>
<feature type="transmembrane region" description="Helical" evidence="1">
    <location>
        <begin position="179"/>
        <end position="203"/>
    </location>
</feature>
<feature type="transmembrane region" description="Helical" evidence="1">
    <location>
        <begin position="140"/>
        <end position="158"/>
    </location>
</feature>
<protein>
    <recommendedName>
        <fullName evidence="4">DUF4129 domain-containing protein</fullName>
    </recommendedName>
</protein>
<accession>A0A9D1JE13</accession>
<organism evidence="2 3">
    <name type="scientific">Candidatus Fimimorpha faecalis</name>
    <dbReference type="NCBI Taxonomy" id="2840824"/>
    <lineage>
        <taxon>Bacteria</taxon>
        <taxon>Bacillati</taxon>
        <taxon>Bacillota</taxon>
        <taxon>Clostridia</taxon>
        <taxon>Eubacteriales</taxon>
        <taxon>Candidatus Fimimorpha</taxon>
    </lineage>
</organism>
<proteinExistence type="predicted"/>
<feature type="transmembrane region" description="Helical" evidence="1">
    <location>
        <begin position="116"/>
        <end position="134"/>
    </location>
</feature>
<reference evidence="2" key="1">
    <citation type="submission" date="2020-10" db="EMBL/GenBank/DDBJ databases">
        <authorList>
            <person name="Gilroy R."/>
        </authorList>
    </citation>
    <scope>NUCLEOTIDE SEQUENCE</scope>
    <source>
        <strain evidence="2">ChiW13-3771</strain>
    </source>
</reference>
<sequence>MRRNLLFLFESFHGFLLILAAASIPIFLIFPEDWNLYFLRACILIFPLAATAIAVNYCSSLFTYLGIGIICGTGIFFFADNLAEQIYLTIFTLLIVIARIPARLDRKRDFLQQPHYMYSLFFLFIYIISSFLHLENLKSFLYYFAFVYIIIMILYINLKHLEYYLNDKKNVSNFPGHQIIYTNRIMVSIFAGITTFCFFLLPFTGLERLLSQIGNQFLALLRWLILLLLPKDSPEEEIIEETKTATEEPSSLFASEEQAPEWLVQLLQLFLNILLILAVLAFIAGIIYLIYQLFQRFYQPPHENEDQQEFIKEEHHFITRIRSQKDDSSPWFSFHPNAYIRKKYKKTIQKNSKSNSDIPTSYTPTELEHYANLDETNETLTLHNLYEKARYSKQGCTKEDAARIKKHL</sequence>
<comment type="caution">
    <text evidence="2">The sequence shown here is derived from an EMBL/GenBank/DDBJ whole genome shotgun (WGS) entry which is preliminary data.</text>
</comment>
<evidence type="ECO:0000313" key="3">
    <source>
        <dbReference type="Proteomes" id="UP000824201"/>
    </source>
</evidence>
<evidence type="ECO:0008006" key="4">
    <source>
        <dbReference type="Google" id="ProtNLM"/>
    </source>
</evidence>
<keyword evidence="1" id="KW-0472">Membrane</keyword>
<name>A0A9D1JE13_9FIRM</name>
<feature type="transmembrane region" description="Helical" evidence="1">
    <location>
        <begin position="36"/>
        <end position="54"/>
    </location>
</feature>
<reference evidence="2" key="2">
    <citation type="journal article" date="2021" name="PeerJ">
        <title>Extensive microbial diversity within the chicken gut microbiome revealed by metagenomics and culture.</title>
        <authorList>
            <person name="Gilroy R."/>
            <person name="Ravi A."/>
            <person name="Getino M."/>
            <person name="Pursley I."/>
            <person name="Horton D.L."/>
            <person name="Alikhan N.F."/>
            <person name="Baker D."/>
            <person name="Gharbi K."/>
            <person name="Hall N."/>
            <person name="Watson M."/>
            <person name="Adriaenssens E.M."/>
            <person name="Foster-Nyarko E."/>
            <person name="Jarju S."/>
            <person name="Secka A."/>
            <person name="Antonio M."/>
            <person name="Oren A."/>
            <person name="Chaudhuri R.R."/>
            <person name="La Ragione R."/>
            <person name="Hildebrand F."/>
            <person name="Pallen M.J."/>
        </authorList>
    </citation>
    <scope>NUCLEOTIDE SEQUENCE</scope>
    <source>
        <strain evidence="2">ChiW13-3771</strain>
    </source>
</reference>
<keyword evidence="1" id="KW-0812">Transmembrane</keyword>
<dbReference type="Proteomes" id="UP000824201">
    <property type="component" value="Unassembled WGS sequence"/>
</dbReference>
<feature type="transmembrane region" description="Helical" evidence="1">
    <location>
        <begin position="12"/>
        <end position="30"/>
    </location>
</feature>
<dbReference type="AlphaFoldDB" id="A0A9D1JE13"/>
<feature type="transmembrane region" description="Helical" evidence="1">
    <location>
        <begin position="269"/>
        <end position="291"/>
    </location>
</feature>
<gene>
    <name evidence="2" type="ORF">IAC96_12355</name>
</gene>
<feature type="transmembrane region" description="Helical" evidence="1">
    <location>
        <begin position="61"/>
        <end position="79"/>
    </location>
</feature>
<dbReference type="EMBL" id="DVHN01000172">
    <property type="protein sequence ID" value="HIR89728.1"/>
    <property type="molecule type" value="Genomic_DNA"/>
</dbReference>
<keyword evidence="1" id="KW-1133">Transmembrane helix</keyword>
<evidence type="ECO:0000313" key="2">
    <source>
        <dbReference type="EMBL" id="HIR89728.1"/>
    </source>
</evidence>